<keyword evidence="1" id="KW-0175">Coiled coil</keyword>
<feature type="domain" description="G" evidence="2">
    <location>
        <begin position="9"/>
        <end position="163"/>
    </location>
</feature>
<dbReference type="PANTHER" id="PTHR32046">
    <property type="entry name" value="G DOMAIN-CONTAINING PROTEIN"/>
    <property type="match status" value="1"/>
</dbReference>
<evidence type="ECO:0000313" key="4">
    <source>
        <dbReference type="EMBL" id="CAG8545593.1"/>
    </source>
</evidence>
<dbReference type="Proteomes" id="UP000789375">
    <property type="component" value="Unassembled WGS sequence"/>
</dbReference>
<name>A0A9N9AXV6_FUNMO</name>
<dbReference type="AlphaFoldDB" id="A0A9N9AXV6"/>
<feature type="domain" description="DUF8206" evidence="3">
    <location>
        <begin position="332"/>
        <end position="412"/>
    </location>
</feature>
<protein>
    <submittedName>
        <fullName evidence="4">12711_t:CDS:1</fullName>
    </submittedName>
</protein>
<dbReference type="SUPFAM" id="SSF52540">
    <property type="entry name" value="P-loop containing nucleoside triphosphate hydrolases"/>
    <property type="match status" value="2"/>
</dbReference>
<evidence type="ECO:0000259" key="2">
    <source>
        <dbReference type="Pfam" id="PF01926"/>
    </source>
</evidence>
<dbReference type="PANTHER" id="PTHR32046:SF11">
    <property type="entry name" value="IMMUNE-ASSOCIATED NUCLEOTIDE-BINDING PROTEIN 10-LIKE"/>
    <property type="match status" value="1"/>
</dbReference>
<dbReference type="InterPro" id="IPR006073">
    <property type="entry name" value="GTP-bd"/>
</dbReference>
<dbReference type="EMBL" id="CAJVPP010001276">
    <property type="protein sequence ID" value="CAG8545593.1"/>
    <property type="molecule type" value="Genomic_DNA"/>
</dbReference>
<dbReference type="InterPro" id="IPR058519">
    <property type="entry name" value="DUF8206"/>
</dbReference>
<evidence type="ECO:0000313" key="5">
    <source>
        <dbReference type="Proteomes" id="UP000789375"/>
    </source>
</evidence>
<dbReference type="Gene3D" id="3.40.50.300">
    <property type="entry name" value="P-loop containing nucleotide triphosphate hydrolases"/>
    <property type="match status" value="1"/>
</dbReference>
<dbReference type="InterPro" id="IPR025662">
    <property type="entry name" value="Sigma_54_int_dom_ATP-bd_1"/>
</dbReference>
<proteinExistence type="predicted"/>
<reference evidence="4" key="1">
    <citation type="submission" date="2021-06" db="EMBL/GenBank/DDBJ databases">
        <authorList>
            <person name="Kallberg Y."/>
            <person name="Tangrot J."/>
            <person name="Rosling A."/>
        </authorList>
    </citation>
    <scope>NUCLEOTIDE SEQUENCE</scope>
    <source>
        <strain evidence="4">87-6 pot B 2015</strain>
    </source>
</reference>
<dbReference type="Pfam" id="PF01926">
    <property type="entry name" value="MMR_HSR1"/>
    <property type="match status" value="1"/>
</dbReference>
<accession>A0A9N9AXV6</accession>
<dbReference type="Pfam" id="PF26633">
    <property type="entry name" value="DUF8206"/>
    <property type="match status" value="1"/>
</dbReference>
<organism evidence="4 5">
    <name type="scientific">Funneliformis mosseae</name>
    <name type="common">Endomycorrhizal fungus</name>
    <name type="synonym">Glomus mosseae</name>
    <dbReference type="NCBI Taxonomy" id="27381"/>
    <lineage>
        <taxon>Eukaryota</taxon>
        <taxon>Fungi</taxon>
        <taxon>Fungi incertae sedis</taxon>
        <taxon>Mucoromycota</taxon>
        <taxon>Glomeromycotina</taxon>
        <taxon>Glomeromycetes</taxon>
        <taxon>Glomerales</taxon>
        <taxon>Glomeraceae</taxon>
        <taxon>Funneliformis</taxon>
    </lineage>
</organism>
<dbReference type="GO" id="GO:0005525">
    <property type="term" value="F:GTP binding"/>
    <property type="evidence" value="ECO:0007669"/>
    <property type="project" value="InterPro"/>
</dbReference>
<evidence type="ECO:0000256" key="1">
    <source>
        <dbReference type="SAM" id="Coils"/>
    </source>
</evidence>
<evidence type="ECO:0000259" key="3">
    <source>
        <dbReference type="Pfam" id="PF26633"/>
    </source>
</evidence>
<comment type="caution">
    <text evidence="4">The sequence shown here is derived from an EMBL/GenBank/DDBJ whole genome shotgun (WGS) entry which is preliminary data.</text>
</comment>
<feature type="coiled-coil region" evidence="1">
    <location>
        <begin position="436"/>
        <end position="463"/>
    </location>
</feature>
<keyword evidence="5" id="KW-1185">Reference proteome</keyword>
<gene>
    <name evidence="4" type="ORF">FMOSSE_LOCUS6200</name>
</gene>
<sequence length="606" mass="69692">MGKKKEINILLLGETGVGKSTFINAFINYLKFDTLEDAKSGELDCLISSKFSIMDDNFKTRPIKIGDDDPNEQLDTVGTSATQGCKSYLFQVEHNVHIRLIDTPGIGDTRGIDQDKKNFENILKYLGHHKYLNGICILLKPNQSRLNVIFKFCIQELLSHIHKNAKDNIVFCFTNARGTFYRPGDTLPALQSQLNELKERSGVEIQTNRDTMYCFDNESFRFLAAIKGGITFTEEDEKSFAESWKRSVDESFKLFTHLASSKPHKIKDTLSLNHARKIVIVLSKPLAEIGQLIQVNISLIREQQNDIENFSQSIEQLEDRLYIPQIDLEPVQLGYPRTVCTSQSCVEVLTIGENNSLKKVNYKTHCHTRCYLTNVECDVINNSALKGCSAMKNEICKICGCKWDKHMHITYENKNVIKHIVDLNVENQIKETKSFQDKKKAIIEDKQKRIDQLKQEQQIITDINVKFAQFLRQSAIAIFNNVYADYLDHFIEQEKIKKCVDPDNYDDEILKGIETSKIVYMEKIEAIKKAIENNDPSVPPISPEDISNLEEQLYTLPINGQTLKNIKDGAERGLTNVFRYEEKSYWRSLSGEGRFMNRFIRFIRSF</sequence>
<dbReference type="InterPro" id="IPR027417">
    <property type="entry name" value="P-loop_NTPase"/>
</dbReference>
<dbReference type="PROSITE" id="PS00675">
    <property type="entry name" value="SIGMA54_INTERACT_1"/>
    <property type="match status" value="1"/>
</dbReference>